<reference evidence="12 13" key="1">
    <citation type="submission" date="2018-11" db="EMBL/GenBank/DDBJ databases">
        <title>Genomes From Bacteria Associated with the Canine Oral Cavity: a Test Case for Automated Genome-Based Taxonomic Assignment.</title>
        <authorList>
            <person name="Coil D.A."/>
            <person name="Jospin G."/>
            <person name="Darling A.E."/>
            <person name="Wallis C."/>
            <person name="Davis I.J."/>
            <person name="Harris S."/>
            <person name="Eisen J.A."/>
            <person name="Holcombe L.J."/>
            <person name="O'Flynn C."/>
        </authorList>
    </citation>
    <scope>NUCLEOTIDE SEQUENCE [LARGE SCALE GENOMIC DNA]</scope>
    <source>
        <strain evidence="12 13">OH5050</strain>
    </source>
</reference>
<dbReference type="GO" id="GO:0036440">
    <property type="term" value="F:citrate synthase activity"/>
    <property type="evidence" value="ECO:0007669"/>
    <property type="project" value="UniProtKB-EC"/>
</dbReference>
<dbReference type="OrthoDB" id="9800864at2"/>
<keyword evidence="13" id="KW-1185">Reference proteome</keyword>
<dbReference type="Proteomes" id="UP000271272">
    <property type="component" value="Unassembled WGS sequence"/>
</dbReference>
<dbReference type="InterPro" id="IPR010953">
    <property type="entry name" value="Citrate_synthase_typ-I"/>
</dbReference>
<dbReference type="InterPro" id="IPR019810">
    <property type="entry name" value="Citrate_synthase_AS"/>
</dbReference>
<dbReference type="PRINTS" id="PR00143">
    <property type="entry name" value="CITRTSNTHASE"/>
</dbReference>
<dbReference type="AlphaFoldDB" id="A0A3P1V850"/>
<dbReference type="PROSITE" id="PS00480">
    <property type="entry name" value="CITRATE_SYNTHASE"/>
    <property type="match status" value="1"/>
</dbReference>
<dbReference type="FunFam" id="1.10.230.10:FF:000002">
    <property type="entry name" value="Citrate synthase"/>
    <property type="match status" value="1"/>
</dbReference>
<sequence>MTSAPATPPAEQPEAQDSRAADGPGLLTVDGQTMELARSFATDGSDGLEVGKLLGTTGLVTLDPGFTNTASCTSQITYIDGAAGILRYRGYPIEELAKSSTFAEVAYLLIYGDLPDRESFERMERRIARHRLLHEDFLSFFTSFPSSGHPMAILQAGIAGLATYYEDTLNPHDPYERELATILLLAKMPTMISYIARRAIGLPLLYPEPKRGYVEDFIRMTFGMPYQSYEIDPAVVRALDMLLILHADHEQNCSTSTVRLVGSADANMYASVAAGVGALSGPLHGGANEAVLRMLDMIQTSGMSTSEFVRKVKDKEDGVRLMGFGHRVYKNYDPRAAIVKETAHDVLARLGGGEGDRKLEIAMELEEAALKDDYFVSRKLYPNVDFYTGLIYQAMGFPTKMFTPLFALGRLPGWIAQFREMIADPAKRIGRPRQVYNGSTERHYVAMHRRRHDEEYYPATRTGVPSLDRVTRV</sequence>
<protein>
    <recommendedName>
        <fullName evidence="6 7">Citrate synthase</fullName>
    </recommendedName>
</protein>
<dbReference type="NCBIfam" id="NF004126">
    <property type="entry name" value="PRK05614.1"/>
    <property type="match status" value="1"/>
</dbReference>
<proteinExistence type="inferred from homology"/>
<dbReference type="Pfam" id="PF00285">
    <property type="entry name" value="Citrate_synt"/>
    <property type="match status" value="1"/>
</dbReference>
<dbReference type="Gene3D" id="2.20.28.60">
    <property type="match status" value="1"/>
</dbReference>
<dbReference type="GO" id="GO:0005737">
    <property type="term" value="C:cytoplasm"/>
    <property type="evidence" value="ECO:0007669"/>
    <property type="project" value="InterPro"/>
</dbReference>
<dbReference type="NCBIfam" id="TIGR01798">
    <property type="entry name" value="cit_synth_I"/>
    <property type="match status" value="1"/>
</dbReference>
<evidence type="ECO:0000256" key="7">
    <source>
        <dbReference type="PIRNR" id="PIRNR001369"/>
    </source>
</evidence>
<evidence type="ECO:0000256" key="11">
    <source>
        <dbReference type="SAM" id="MobiDB-lite"/>
    </source>
</evidence>
<dbReference type="InterPro" id="IPR016143">
    <property type="entry name" value="Citrate_synth-like_sm_a-sub"/>
</dbReference>
<feature type="active site" evidence="8">
    <location>
        <position position="326"/>
    </location>
</feature>
<organism evidence="12 13">
    <name type="scientific">Actinomyces bowdenii</name>
    <dbReference type="NCBI Taxonomy" id="131109"/>
    <lineage>
        <taxon>Bacteria</taxon>
        <taxon>Bacillati</taxon>
        <taxon>Actinomycetota</taxon>
        <taxon>Actinomycetes</taxon>
        <taxon>Actinomycetales</taxon>
        <taxon>Actinomycetaceae</taxon>
        <taxon>Actinomyces</taxon>
    </lineage>
</organism>
<accession>A0A3P1V850</accession>
<name>A0A3P1V850_9ACTO</name>
<keyword evidence="12" id="KW-0012">Acyltransferase</keyword>
<dbReference type="PANTHER" id="PTHR42871">
    <property type="entry name" value="CITRATE SYNTHASE"/>
    <property type="match status" value="1"/>
</dbReference>
<evidence type="ECO:0000313" key="13">
    <source>
        <dbReference type="Proteomes" id="UP000271272"/>
    </source>
</evidence>
<feature type="compositionally biased region" description="Pro residues" evidence="11">
    <location>
        <begin position="1"/>
        <end position="11"/>
    </location>
</feature>
<evidence type="ECO:0000256" key="1">
    <source>
        <dbReference type="ARBA" id="ARBA00004751"/>
    </source>
</evidence>
<keyword evidence="4 7" id="KW-0808">Transferase</keyword>
<evidence type="ECO:0000256" key="3">
    <source>
        <dbReference type="ARBA" id="ARBA00022532"/>
    </source>
</evidence>
<dbReference type="PANTHER" id="PTHR42871:SF1">
    <property type="entry name" value="CITRATE SYNTHASE"/>
    <property type="match status" value="1"/>
</dbReference>
<dbReference type="GO" id="GO:0006099">
    <property type="term" value="P:tricarboxylic acid cycle"/>
    <property type="evidence" value="ECO:0007669"/>
    <property type="project" value="UniProtKB-UniRule"/>
</dbReference>
<dbReference type="PIRSF" id="PIRSF001369">
    <property type="entry name" value="Citrate_synth"/>
    <property type="match status" value="1"/>
</dbReference>
<dbReference type="SUPFAM" id="SSF48256">
    <property type="entry name" value="Citrate synthase"/>
    <property type="match status" value="1"/>
</dbReference>
<gene>
    <name evidence="12" type="ORF">EII10_05815</name>
</gene>
<evidence type="ECO:0000256" key="4">
    <source>
        <dbReference type="ARBA" id="ARBA00022679"/>
    </source>
</evidence>
<dbReference type="EMBL" id="RQZC01000006">
    <property type="protein sequence ID" value="RRD29535.1"/>
    <property type="molecule type" value="Genomic_DNA"/>
</dbReference>
<dbReference type="RefSeq" id="WP_124933566.1">
    <property type="nucleotide sequence ID" value="NZ_JAGFOU010000023.1"/>
</dbReference>
<evidence type="ECO:0000256" key="9">
    <source>
        <dbReference type="RuleBase" id="RU003370"/>
    </source>
</evidence>
<evidence type="ECO:0000256" key="6">
    <source>
        <dbReference type="NCBIfam" id="TIGR01798"/>
    </source>
</evidence>
<comment type="catalytic activity">
    <reaction evidence="5 9">
        <text>oxaloacetate + acetyl-CoA + H2O = citrate + CoA + H(+)</text>
        <dbReference type="Rhea" id="RHEA:16845"/>
        <dbReference type="ChEBI" id="CHEBI:15377"/>
        <dbReference type="ChEBI" id="CHEBI:15378"/>
        <dbReference type="ChEBI" id="CHEBI:16452"/>
        <dbReference type="ChEBI" id="CHEBI:16947"/>
        <dbReference type="ChEBI" id="CHEBI:57287"/>
        <dbReference type="ChEBI" id="CHEBI:57288"/>
        <dbReference type="EC" id="2.3.3.16"/>
    </reaction>
</comment>
<evidence type="ECO:0000256" key="8">
    <source>
        <dbReference type="PIRSR" id="PIRSR001369-1"/>
    </source>
</evidence>
<dbReference type="InterPro" id="IPR002020">
    <property type="entry name" value="Citrate_synthase"/>
</dbReference>
<evidence type="ECO:0000256" key="10">
    <source>
        <dbReference type="RuleBase" id="RU003406"/>
    </source>
</evidence>
<evidence type="ECO:0000256" key="5">
    <source>
        <dbReference type="ARBA" id="ARBA00049288"/>
    </source>
</evidence>
<dbReference type="CDD" id="cd06114">
    <property type="entry name" value="EcCS_like"/>
    <property type="match status" value="1"/>
</dbReference>
<dbReference type="InterPro" id="IPR036969">
    <property type="entry name" value="Citrate_synthase_sf"/>
</dbReference>
<evidence type="ECO:0000313" key="12">
    <source>
        <dbReference type="EMBL" id="RRD29535.1"/>
    </source>
</evidence>
<comment type="caution">
    <text evidence="12">The sequence shown here is derived from an EMBL/GenBank/DDBJ whole genome shotgun (WGS) entry which is preliminary data.</text>
</comment>
<comment type="similarity">
    <text evidence="2 7 10">Belongs to the citrate synthase family.</text>
</comment>
<feature type="region of interest" description="Disordered" evidence="11">
    <location>
        <begin position="1"/>
        <end position="26"/>
    </location>
</feature>
<dbReference type="UniPathway" id="UPA00223">
    <property type="reaction ID" value="UER00717"/>
</dbReference>
<feature type="active site" evidence="8">
    <location>
        <position position="385"/>
    </location>
</feature>
<dbReference type="InterPro" id="IPR016142">
    <property type="entry name" value="Citrate_synth-like_lrg_a-sub"/>
</dbReference>
<keyword evidence="3 9" id="KW-0816">Tricarboxylic acid cycle</keyword>
<dbReference type="Gene3D" id="1.10.580.10">
    <property type="entry name" value="Citrate Synthase, domain 1"/>
    <property type="match status" value="1"/>
</dbReference>
<dbReference type="InterPro" id="IPR024176">
    <property type="entry name" value="Citrate_synthase_bac-typ"/>
</dbReference>
<dbReference type="Gene3D" id="1.10.230.10">
    <property type="entry name" value="Cytochrome P450-Terp, domain 2"/>
    <property type="match status" value="1"/>
</dbReference>
<comment type="pathway">
    <text evidence="1 9">Carbohydrate metabolism; tricarboxylic acid cycle; isocitrate from oxaloacetate: step 1/2.</text>
</comment>
<evidence type="ECO:0000256" key="2">
    <source>
        <dbReference type="ARBA" id="ARBA00010566"/>
    </source>
</evidence>